<dbReference type="EMBL" id="BDSA01000006">
    <property type="protein sequence ID" value="GBE62751.1"/>
    <property type="molecule type" value="Genomic_DNA"/>
</dbReference>
<evidence type="ECO:0000256" key="2">
    <source>
        <dbReference type="ARBA" id="ARBA00007374"/>
    </source>
</evidence>
<dbReference type="GO" id="GO:0016301">
    <property type="term" value="F:kinase activity"/>
    <property type="evidence" value="ECO:0007669"/>
    <property type="project" value="UniProtKB-KW"/>
</dbReference>
<keyword evidence="12" id="KW-0539">Nucleus</keyword>
<accession>A0A2H6KIE5</accession>
<dbReference type="EC" id="3.5.1.98" evidence="4"/>
<evidence type="ECO:0000256" key="13">
    <source>
        <dbReference type="SAM" id="MobiDB-lite"/>
    </source>
</evidence>
<keyword evidence="11" id="KW-0804">Transcription</keyword>
<dbReference type="SUPFAM" id="SSF56104">
    <property type="entry name" value="SAICAR synthase-like"/>
    <property type="match status" value="1"/>
</dbReference>
<feature type="domain" description="Histone deacetylase" evidence="14">
    <location>
        <begin position="29"/>
        <end position="482"/>
    </location>
</feature>
<dbReference type="InterPro" id="IPR037138">
    <property type="entry name" value="His_deacetylse_dom_sf"/>
</dbReference>
<evidence type="ECO:0000256" key="5">
    <source>
        <dbReference type="ARBA" id="ARBA00022491"/>
    </source>
</evidence>
<feature type="compositionally biased region" description="Basic and acidic residues" evidence="13">
    <location>
        <begin position="171"/>
        <end position="182"/>
    </location>
</feature>
<dbReference type="GeneID" id="39876521"/>
<dbReference type="VEuPathDB" id="PiroplasmaDB:BOVATA_042440"/>
<keyword evidence="10" id="KW-0805">Transcription regulation</keyword>
<organism evidence="15 16">
    <name type="scientific">Babesia ovata</name>
    <dbReference type="NCBI Taxonomy" id="189622"/>
    <lineage>
        <taxon>Eukaryota</taxon>
        <taxon>Sar</taxon>
        <taxon>Alveolata</taxon>
        <taxon>Apicomplexa</taxon>
        <taxon>Aconoidasida</taxon>
        <taxon>Piroplasmida</taxon>
        <taxon>Babesiidae</taxon>
        <taxon>Babesia</taxon>
    </lineage>
</organism>
<dbReference type="InterPro" id="IPR023696">
    <property type="entry name" value="Ureohydrolase_dom_sf"/>
</dbReference>
<evidence type="ECO:0000259" key="14">
    <source>
        <dbReference type="Pfam" id="PF00850"/>
    </source>
</evidence>
<evidence type="ECO:0000256" key="7">
    <source>
        <dbReference type="ARBA" id="ARBA00022777"/>
    </source>
</evidence>
<dbReference type="Gene3D" id="3.30.470.160">
    <property type="entry name" value="Inositol polyphosphate kinase"/>
    <property type="match status" value="1"/>
</dbReference>
<keyword evidence="7" id="KW-0418">Kinase</keyword>
<dbReference type="InterPro" id="IPR005522">
    <property type="entry name" value="IPK"/>
</dbReference>
<evidence type="ECO:0000313" key="16">
    <source>
        <dbReference type="Proteomes" id="UP000236319"/>
    </source>
</evidence>
<sequence length="900" mass="100109">MDPPELVAICCDEATMCSRRHCDTSGRGHPEDPTRLKAIIDLLRHERINLESYGERFLVDFTRTYACRPATLEMLLYCHSESHVMRLMGFCHDVEELNAGCAADDVCCHSDSDYCTSYPVDEDTYVTSQSERVARLAVGGIVHLADTIMGKSDMRSDLKQESAMNTTANEQRGRVGVKRDTEANIDTNDMPLHTAVAEEADVSRNSDDKEKVSSQQHELKKDREAAGQHGASVASGTETSDNGVPLPAETLHKSAFIDDVARQLSTLKVSETQADVPHRRVRKGFSLTRPPGHHATRDKMMGFCLYNNVAIAAAHLLRNHGLKRIAIVDIDVHHGNGTQDIFYDNAEVCVISIHRYGTQNHAFYPYSGNYDEIGGTNALGSNVNIPLTAGYGTHDMVYAFQEVVVPKLEHFKPEFILVSCGFDAAMHDFLGGCGVTPECYGWMALELCKVAERHSNGRLLLAFEGGYNPAINASCSDAIFRTLIEYETDRSITRGCDYNRSKVRKVTRFVCSQLRQLLFSGADSVLDLSTSLSRSRAHSPLALSGTPSARTAQVAKPPDLKWTEYHGTVTDNSFVLAGGHPNQFLIPVNAPSGDLCKICSPREVAFYRWLYRINGVALEVIDRPYPYLRLPFSNGEVDVNITGFRPVIDSDPSPNTRRFSSGSLVCSDPDITDGADSVKALIKFVVECTGLYTERVFSAWPTEHSHRAAVRLRNAIHGMRNPCVMDLKMGTRLYGDNITDSKHIAEKQSKADKRSCSVHGFHISGMFHWCREAKKLFYLQGNVANTLETRAKLLYAFRLYFARFQDPLLSVRVCEKFLKRLDELRALFERQTQLAFYGSSLLFVYDSGTVSISTAAELANVHMIDLSHVSYNTGCVDEGYLLGLRTLIALLRETRNSLAV</sequence>
<dbReference type="PANTHER" id="PTHR10625:SF5">
    <property type="entry name" value="HISTONE DEACETYLASE"/>
    <property type="match status" value="1"/>
</dbReference>
<dbReference type="CDD" id="cd09992">
    <property type="entry name" value="HDAC_classII"/>
    <property type="match status" value="1"/>
</dbReference>
<feature type="region of interest" description="Disordered" evidence="13">
    <location>
        <begin position="159"/>
        <end position="247"/>
    </location>
</feature>
<dbReference type="InterPro" id="IPR000286">
    <property type="entry name" value="HDACs"/>
</dbReference>
<name>A0A2H6KIE5_9APIC</name>
<keyword evidence="16" id="KW-1185">Reference proteome</keyword>
<dbReference type="Proteomes" id="UP000236319">
    <property type="component" value="Unassembled WGS sequence"/>
</dbReference>
<evidence type="ECO:0000256" key="12">
    <source>
        <dbReference type="ARBA" id="ARBA00023242"/>
    </source>
</evidence>
<dbReference type="RefSeq" id="XP_028868994.1">
    <property type="nucleotide sequence ID" value="XM_029013161.1"/>
</dbReference>
<protein>
    <recommendedName>
        <fullName evidence="4">histone deacetylase</fullName>
        <ecNumber evidence="4">3.5.1.98</ecNumber>
    </recommendedName>
</protein>
<comment type="subcellular location">
    <subcellularLocation>
        <location evidence="1">Nucleus</location>
    </subcellularLocation>
</comment>
<keyword evidence="9" id="KW-0156">Chromatin regulator</keyword>
<dbReference type="Pfam" id="PF03770">
    <property type="entry name" value="IPK"/>
    <property type="match status" value="1"/>
</dbReference>
<keyword evidence="6" id="KW-0808">Transferase</keyword>
<dbReference type="InterPro" id="IPR023801">
    <property type="entry name" value="His_deacetylse_dom"/>
</dbReference>
<reference evidence="15 16" key="1">
    <citation type="journal article" date="2017" name="BMC Genomics">
        <title>Whole-genome assembly of Babesia ovata and comparative genomics between closely related pathogens.</title>
        <authorList>
            <person name="Yamagishi J."/>
            <person name="Asada M."/>
            <person name="Hakimi H."/>
            <person name="Tanaka T.Q."/>
            <person name="Sugimoto C."/>
            <person name="Kawazu S."/>
        </authorList>
    </citation>
    <scope>NUCLEOTIDE SEQUENCE [LARGE SCALE GENOMIC DNA]</scope>
    <source>
        <strain evidence="15 16">Miyake</strain>
    </source>
</reference>
<dbReference type="PANTHER" id="PTHR10625">
    <property type="entry name" value="HISTONE DEACETYLASE HDAC1-RELATED"/>
    <property type="match status" value="1"/>
</dbReference>
<feature type="compositionally biased region" description="Basic and acidic residues" evidence="13">
    <location>
        <begin position="201"/>
        <end position="226"/>
    </location>
</feature>
<comment type="similarity">
    <text evidence="3">Belongs to the histone deacetylase family. HD type 2 subfamily.</text>
</comment>
<dbReference type="GO" id="GO:0032958">
    <property type="term" value="P:inositol phosphate biosynthetic process"/>
    <property type="evidence" value="ECO:0007669"/>
    <property type="project" value="InterPro"/>
</dbReference>
<evidence type="ECO:0000256" key="10">
    <source>
        <dbReference type="ARBA" id="ARBA00023015"/>
    </source>
</evidence>
<keyword evidence="5" id="KW-0678">Repressor</keyword>
<dbReference type="Gene3D" id="3.40.800.20">
    <property type="entry name" value="Histone deacetylase domain"/>
    <property type="match status" value="2"/>
</dbReference>
<keyword evidence="8" id="KW-0378">Hydrolase</keyword>
<evidence type="ECO:0000256" key="6">
    <source>
        <dbReference type="ARBA" id="ARBA00022679"/>
    </source>
</evidence>
<dbReference type="Pfam" id="PF00850">
    <property type="entry name" value="Hist_deacetyl"/>
    <property type="match status" value="1"/>
</dbReference>
<comment type="similarity">
    <text evidence="2">Belongs to the inositol phosphokinase (IPK) family.</text>
</comment>
<gene>
    <name evidence="15" type="ORF">BOVATA_042440</name>
</gene>
<evidence type="ECO:0000256" key="11">
    <source>
        <dbReference type="ARBA" id="ARBA00023163"/>
    </source>
</evidence>
<dbReference type="GO" id="GO:0004407">
    <property type="term" value="F:histone deacetylase activity"/>
    <property type="evidence" value="ECO:0007669"/>
    <property type="project" value="TreeGrafter"/>
</dbReference>
<evidence type="ECO:0000313" key="15">
    <source>
        <dbReference type="EMBL" id="GBE62751.1"/>
    </source>
</evidence>
<dbReference type="AlphaFoldDB" id="A0A2H6KIE5"/>
<dbReference type="SUPFAM" id="SSF52768">
    <property type="entry name" value="Arginase/deacetylase"/>
    <property type="match status" value="1"/>
</dbReference>
<evidence type="ECO:0000256" key="9">
    <source>
        <dbReference type="ARBA" id="ARBA00022853"/>
    </source>
</evidence>
<evidence type="ECO:0000256" key="3">
    <source>
        <dbReference type="ARBA" id="ARBA00007738"/>
    </source>
</evidence>
<evidence type="ECO:0000256" key="4">
    <source>
        <dbReference type="ARBA" id="ARBA00012111"/>
    </source>
</evidence>
<evidence type="ECO:0000256" key="8">
    <source>
        <dbReference type="ARBA" id="ARBA00022801"/>
    </source>
</evidence>
<dbReference type="OrthoDB" id="424012at2759"/>
<dbReference type="InterPro" id="IPR038286">
    <property type="entry name" value="IPK_sf"/>
</dbReference>
<dbReference type="GO" id="GO:0040029">
    <property type="term" value="P:epigenetic regulation of gene expression"/>
    <property type="evidence" value="ECO:0007669"/>
    <property type="project" value="TreeGrafter"/>
</dbReference>
<dbReference type="PRINTS" id="PR01270">
    <property type="entry name" value="HDASUPER"/>
</dbReference>
<comment type="caution">
    <text evidence="15">The sequence shown here is derived from an EMBL/GenBank/DDBJ whole genome shotgun (WGS) entry which is preliminary data.</text>
</comment>
<evidence type="ECO:0000256" key="1">
    <source>
        <dbReference type="ARBA" id="ARBA00004123"/>
    </source>
</evidence>
<proteinExistence type="inferred from homology"/>